<gene>
    <name evidence="2" type="ORF">TbgDal_V2960</name>
</gene>
<protein>
    <submittedName>
        <fullName evidence="2">Uncharacterized protein</fullName>
    </submittedName>
</protein>
<organism evidence="2 3">
    <name type="scientific">Trypanosoma brucei gambiense (strain MHOM/CI/86/DAL972)</name>
    <dbReference type="NCBI Taxonomy" id="679716"/>
    <lineage>
        <taxon>Eukaryota</taxon>
        <taxon>Discoba</taxon>
        <taxon>Euglenozoa</taxon>
        <taxon>Kinetoplastea</taxon>
        <taxon>Metakinetoplastina</taxon>
        <taxon>Trypanosomatida</taxon>
        <taxon>Trypanosomatidae</taxon>
        <taxon>Trypanosoma</taxon>
    </lineage>
</organism>
<keyword evidence="1" id="KW-0472">Membrane</keyword>
<sequence length="112" mass="13230">MLRHFSRMWHTRIAAAHVYMFYFLSPRLFSFSFSAFWLYTTTYGVVYILAALPTNSPLCRSFFFFCVCLPSFSLTFFVDTWKSGLCSILFCWKLRKQAGMVVADRYKTMSNM</sequence>
<feature type="transmembrane region" description="Helical" evidence="1">
    <location>
        <begin position="28"/>
        <end position="50"/>
    </location>
</feature>
<dbReference type="KEGG" id="tbg:TbgDal_V2960"/>
<accession>C9ZP30</accession>
<dbReference type="AlphaFoldDB" id="C9ZP30"/>
<dbReference type="EMBL" id="FN554968">
    <property type="protein sequence ID" value="CBH11158.1"/>
    <property type="molecule type" value="Genomic_DNA"/>
</dbReference>
<evidence type="ECO:0000313" key="2">
    <source>
        <dbReference type="EMBL" id="CBH11158.1"/>
    </source>
</evidence>
<dbReference type="GeneID" id="23861288"/>
<feature type="transmembrane region" description="Helical" evidence="1">
    <location>
        <begin position="62"/>
        <end position="92"/>
    </location>
</feature>
<keyword evidence="1" id="KW-1133">Transmembrane helix</keyword>
<dbReference type="Proteomes" id="UP000002316">
    <property type="component" value="Chromosome 5"/>
</dbReference>
<evidence type="ECO:0000256" key="1">
    <source>
        <dbReference type="SAM" id="Phobius"/>
    </source>
</evidence>
<evidence type="ECO:0000313" key="3">
    <source>
        <dbReference type="Proteomes" id="UP000002316"/>
    </source>
</evidence>
<name>C9ZP30_TRYB9</name>
<keyword evidence="1" id="KW-0812">Transmembrane</keyword>
<proteinExistence type="predicted"/>
<dbReference type="RefSeq" id="XP_011773445.1">
    <property type="nucleotide sequence ID" value="XM_011775143.1"/>
</dbReference>
<reference evidence="3" key="1">
    <citation type="journal article" date="2010" name="PLoS Negl. Trop. Dis.">
        <title>The genome sequence of Trypanosoma brucei gambiense, causative agent of chronic human african trypanosomiasis.</title>
        <authorList>
            <person name="Jackson A.P."/>
            <person name="Sanders M."/>
            <person name="Berry A."/>
            <person name="McQuillan J."/>
            <person name="Aslett M.A."/>
            <person name="Quail M.A."/>
            <person name="Chukualim B."/>
            <person name="Capewell P."/>
            <person name="MacLeod A."/>
            <person name="Melville S.E."/>
            <person name="Gibson W."/>
            <person name="Barry J.D."/>
            <person name="Berriman M."/>
            <person name="Hertz-Fowler C."/>
        </authorList>
    </citation>
    <scope>NUCLEOTIDE SEQUENCE [LARGE SCALE GENOMIC DNA]</scope>
    <source>
        <strain evidence="3">MHOM/CI/86/DAL972</strain>
    </source>
</reference>